<evidence type="ECO:0000256" key="1">
    <source>
        <dbReference type="ARBA" id="ARBA00022553"/>
    </source>
</evidence>
<dbReference type="Pfam" id="PF01627">
    <property type="entry name" value="Hpt"/>
    <property type="match status" value="1"/>
</dbReference>
<dbReference type="GO" id="GO:0000160">
    <property type="term" value="P:phosphorelay signal transduction system"/>
    <property type="evidence" value="ECO:0007669"/>
    <property type="project" value="UniProtKB-KW"/>
</dbReference>
<dbReference type="CDD" id="cd17546">
    <property type="entry name" value="REC_hyHK_CKI1_RcsC-like"/>
    <property type="match status" value="1"/>
</dbReference>
<dbReference type="InterPro" id="IPR001789">
    <property type="entry name" value="Sig_transdc_resp-reg_receiver"/>
</dbReference>
<keyword evidence="1 3" id="KW-0597">Phosphoprotein</keyword>
<dbReference type="EMBL" id="WNNK01000047">
    <property type="protein sequence ID" value="MUF08313.1"/>
    <property type="molecule type" value="Genomic_DNA"/>
</dbReference>
<dbReference type="GO" id="GO:0004672">
    <property type="term" value="F:protein kinase activity"/>
    <property type="evidence" value="ECO:0007669"/>
    <property type="project" value="UniProtKB-ARBA"/>
</dbReference>
<feature type="domain" description="Response regulatory" evidence="4">
    <location>
        <begin position="25"/>
        <end position="142"/>
    </location>
</feature>
<dbReference type="GO" id="GO:0005524">
    <property type="term" value="F:ATP binding"/>
    <property type="evidence" value="ECO:0007669"/>
    <property type="project" value="UniProtKB-KW"/>
</dbReference>
<dbReference type="InterPro" id="IPR036641">
    <property type="entry name" value="HPT_dom_sf"/>
</dbReference>
<keyword evidence="2" id="KW-0902">Two-component regulatory system</keyword>
<evidence type="ECO:0000313" key="6">
    <source>
        <dbReference type="Proteomes" id="UP000438196"/>
    </source>
</evidence>
<protein>
    <submittedName>
        <fullName evidence="5">Response regulator</fullName>
    </submittedName>
</protein>
<dbReference type="Proteomes" id="UP000438196">
    <property type="component" value="Unassembled WGS sequence"/>
</dbReference>
<dbReference type="InterPro" id="IPR008207">
    <property type="entry name" value="Sig_transdc_His_kin_Hpt_dom"/>
</dbReference>
<feature type="modified residue" description="4-aspartylphosphate" evidence="3">
    <location>
        <position position="74"/>
    </location>
</feature>
<dbReference type="AlphaFoldDB" id="A0A6I3WLS3"/>
<dbReference type="Gene3D" id="3.40.50.2300">
    <property type="match status" value="1"/>
</dbReference>
<organism evidence="5 6">
    <name type="scientific">Pseudomonas spelaei</name>
    <dbReference type="NCBI Taxonomy" id="1055469"/>
    <lineage>
        <taxon>Bacteria</taxon>
        <taxon>Pseudomonadati</taxon>
        <taxon>Pseudomonadota</taxon>
        <taxon>Gammaproteobacteria</taxon>
        <taxon>Pseudomonadales</taxon>
        <taxon>Pseudomonadaceae</taxon>
        <taxon>Pseudomonas</taxon>
    </lineage>
</organism>
<dbReference type="OrthoDB" id="9797243at2"/>
<accession>A0A6I3WLS3</accession>
<name>A0A6I3WLS3_9PSED</name>
<dbReference type="SMART" id="SM00448">
    <property type="entry name" value="REC"/>
    <property type="match status" value="1"/>
</dbReference>
<evidence type="ECO:0000313" key="5">
    <source>
        <dbReference type="EMBL" id="MUF08313.1"/>
    </source>
</evidence>
<dbReference type="PANTHER" id="PTHR45339:SF5">
    <property type="entry name" value="HISTIDINE KINASE"/>
    <property type="match status" value="1"/>
</dbReference>
<evidence type="ECO:0000259" key="4">
    <source>
        <dbReference type="PROSITE" id="PS50110"/>
    </source>
</evidence>
<dbReference type="GO" id="GO:0005886">
    <property type="term" value="C:plasma membrane"/>
    <property type="evidence" value="ECO:0007669"/>
    <property type="project" value="UniProtKB-SubCell"/>
</dbReference>
<keyword evidence="6" id="KW-1185">Reference proteome</keyword>
<dbReference type="Pfam" id="PF00072">
    <property type="entry name" value="Response_reg"/>
    <property type="match status" value="1"/>
</dbReference>
<proteinExistence type="predicted"/>
<reference evidence="5 6" key="1">
    <citation type="submission" date="2019-11" db="EMBL/GenBank/DDBJ databases">
        <title>Pseudomonas karstica sp. nov. and Pseudomonas spelaei sp. nov. from karst caves.</title>
        <authorList>
            <person name="Zeman M."/>
        </authorList>
    </citation>
    <scope>NUCLEOTIDE SEQUENCE [LARGE SCALE GENOMIC DNA]</scope>
    <source>
        <strain evidence="5 6">CCM 7893</strain>
    </source>
</reference>
<gene>
    <name evidence="5" type="ORF">GNF76_28675</name>
</gene>
<dbReference type="PROSITE" id="PS50110">
    <property type="entry name" value="RESPONSE_REGULATORY"/>
    <property type="match status" value="1"/>
</dbReference>
<dbReference type="InterPro" id="IPR011006">
    <property type="entry name" value="CheY-like_superfamily"/>
</dbReference>
<evidence type="ECO:0000256" key="3">
    <source>
        <dbReference type="PROSITE-ProRule" id="PRU00169"/>
    </source>
</evidence>
<evidence type="ECO:0000256" key="2">
    <source>
        <dbReference type="ARBA" id="ARBA00023012"/>
    </source>
</evidence>
<dbReference type="RefSeq" id="WP_155586414.1">
    <property type="nucleotide sequence ID" value="NZ_JBHSTH010000026.1"/>
</dbReference>
<dbReference type="PANTHER" id="PTHR45339">
    <property type="entry name" value="HYBRID SIGNAL TRANSDUCTION HISTIDINE KINASE J"/>
    <property type="match status" value="1"/>
</dbReference>
<dbReference type="SUPFAM" id="SSF52172">
    <property type="entry name" value="CheY-like"/>
    <property type="match status" value="1"/>
</dbReference>
<dbReference type="SUPFAM" id="SSF47226">
    <property type="entry name" value="Histidine-containing phosphotransfer domain, HPT domain"/>
    <property type="match status" value="1"/>
</dbReference>
<comment type="caution">
    <text evidence="5">The sequence shown here is derived from an EMBL/GenBank/DDBJ whole genome shotgun (WGS) entry which is preliminary data.</text>
</comment>
<sequence length="265" mass="29928">MRNELGEKDMLPESFKNGDSSCKPIVLVAEDHPTNQELVRNQLEYLGFDCQIANNGNEALCIFNERIHCLLITDCNMPVMDGYTLARGIRVLTRGGNHFPILATTASIKAEEQQKCKDAGIDECLLKPLSLSALAQALNKWLPHYQDLSDQDSVLVSENDDWSTLLNFLGEYPSFVGLINGFIEVSRSDITRIEKLNFEDSQSIIEGLHHLRGGLRIFRLTELSARSARLEQQLMQGIASFKLDDFVYFLTDVRNMLVRMSSLLE</sequence>